<accession>D5XF58</accession>
<dbReference type="AlphaFoldDB" id="D5XF58"/>
<feature type="repeat" description="NHL" evidence="2">
    <location>
        <begin position="92"/>
        <end position="135"/>
    </location>
</feature>
<dbReference type="InterPro" id="IPR011042">
    <property type="entry name" value="6-blade_b-propeller_TolB-like"/>
</dbReference>
<dbReference type="SUPFAM" id="SSF63829">
    <property type="entry name" value="Calcium-dependent phosphotriesterase"/>
    <property type="match status" value="1"/>
</dbReference>
<evidence type="ECO:0000313" key="4">
    <source>
        <dbReference type="Proteomes" id="UP000002377"/>
    </source>
</evidence>
<dbReference type="HOGENOM" id="CLU_008645_2_0_9"/>
<name>D5XF58_THEPJ</name>
<evidence type="ECO:0000256" key="1">
    <source>
        <dbReference type="ARBA" id="ARBA00022737"/>
    </source>
</evidence>
<feature type="repeat" description="NHL" evidence="2">
    <location>
        <begin position="136"/>
        <end position="179"/>
    </location>
</feature>
<evidence type="ECO:0000313" key="3">
    <source>
        <dbReference type="EMBL" id="ADG82279.1"/>
    </source>
</evidence>
<protein>
    <submittedName>
        <fullName evidence="3">NHL repeat containing protein</fullName>
    </submittedName>
</protein>
<dbReference type="GO" id="GO:0061630">
    <property type="term" value="F:ubiquitin protein ligase activity"/>
    <property type="evidence" value="ECO:0007669"/>
    <property type="project" value="TreeGrafter"/>
</dbReference>
<sequence length="316" mass="35142" precursor="true">MIKMKVKHLLLIILVLLIVAFLGFAYLFYREQQDNLKFQSVAVNQENKIIYYGPQEDPFSWPVGIAVHKGQIYIADANRHRIRIFTPEWRLVKNIGHYGKKKGELGYPVGVAVNSEGEIFVSEVVNNRIQVFSAEGAFKSFFPQRKVDIKSPTAIAIDKSDNVLVFDRGDHFIKVFDRTGKLLFKFGGPGSSPGQLKFAMGIAVLPNGNICVSDSGNRRIQFFDKQGKFLAQFAGGTDGLNGFALPRGIAAINNEKVAVVDALARRVLEISRKKDAWESKILGKDFVVPDGAFYADGRLYVADRGDNSVAVIGRVR</sequence>
<dbReference type="InterPro" id="IPR001258">
    <property type="entry name" value="NHL_repeat"/>
</dbReference>
<gene>
    <name evidence="3" type="ordered locus">TherJR_1422</name>
</gene>
<dbReference type="CDD" id="cd14963">
    <property type="entry name" value="NHL_like_5"/>
    <property type="match status" value="1"/>
</dbReference>
<keyword evidence="1" id="KW-0677">Repeat</keyword>
<dbReference type="PANTHER" id="PTHR24104:SF25">
    <property type="entry name" value="PROTEIN LIN-41"/>
    <property type="match status" value="1"/>
</dbReference>
<dbReference type="Proteomes" id="UP000002377">
    <property type="component" value="Chromosome"/>
</dbReference>
<feature type="repeat" description="NHL" evidence="2">
    <location>
        <begin position="52"/>
        <end position="88"/>
    </location>
</feature>
<dbReference type="Gene3D" id="2.120.10.30">
    <property type="entry name" value="TolB, C-terminal domain"/>
    <property type="match status" value="2"/>
</dbReference>
<dbReference type="GO" id="GO:0008270">
    <property type="term" value="F:zinc ion binding"/>
    <property type="evidence" value="ECO:0007669"/>
    <property type="project" value="UniProtKB-KW"/>
</dbReference>
<dbReference type="Pfam" id="PF01436">
    <property type="entry name" value="NHL"/>
    <property type="match status" value="3"/>
</dbReference>
<dbReference type="InterPro" id="IPR050952">
    <property type="entry name" value="TRIM-NHL_E3_ligases"/>
</dbReference>
<dbReference type="EMBL" id="CP002028">
    <property type="protein sequence ID" value="ADG82279.1"/>
    <property type="molecule type" value="Genomic_DNA"/>
</dbReference>
<dbReference type="STRING" id="635013.TherJR_1422"/>
<evidence type="ECO:0000256" key="2">
    <source>
        <dbReference type="PROSITE-ProRule" id="PRU00504"/>
    </source>
</evidence>
<keyword evidence="4" id="KW-1185">Reference proteome</keyword>
<reference evidence="3 4" key="1">
    <citation type="submission" date="2010-05" db="EMBL/GenBank/DDBJ databases">
        <title>Complete sequence of Thermincola sp. JR.</title>
        <authorList>
            <consortium name="US DOE Joint Genome Institute"/>
            <person name="Lucas S."/>
            <person name="Copeland A."/>
            <person name="Lapidus A."/>
            <person name="Cheng J.-F."/>
            <person name="Bruce D."/>
            <person name="Goodwin L."/>
            <person name="Pitluck S."/>
            <person name="Chertkov O."/>
            <person name="Detter J.C."/>
            <person name="Han C."/>
            <person name="Tapia R."/>
            <person name="Land M."/>
            <person name="Hauser L."/>
            <person name="Kyrpides N."/>
            <person name="Mikhailova N."/>
            <person name="Hazen T.C."/>
            <person name="Woyke T."/>
        </authorList>
    </citation>
    <scope>NUCLEOTIDE SEQUENCE [LARGE SCALE GENOMIC DNA]</scope>
    <source>
        <strain evidence="3 4">JR</strain>
    </source>
</reference>
<feature type="repeat" description="NHL" evidence="2">
    <location>
        <begin position="183"/>
        <end position="226"/>
    </location>
</feature>
<organism evidence="3 4">
    <name type="scientific">Thermincola potens (strain JR)</name>
    <dbReference type="NCBI Taxonomy" id="635013"/>
    <lineage>
        <taxon>Bacteria</taxon>
        <taxon>Bacillati</taxon>
        <taxon>Bacillota</taxon>
        <taxon>Clostridia</taxon>
        <taxon>Eubacteriales</taxon>
        <taxon>Thermincolaceae</taxon>
        <taxon>Thermincola</taxon>
    </lineage>
</organism>
<dbReference type="KEGG" id="tjr:TherJR_1422"/>
<dbReference type="PROSITE" id="PS51125">
    <property type="entry name" value="NHL"/>
    <property type="match status" value="4"/>
</dbReference>
<proteinExistence type="predicted"/>
<dbReference type="GO" id="GO:0043161">
    <property type="term" value="P:proteasome-mediated ubiquitin-dependent protein catabolic process"/>
    <property type="evidence" value="ECO:0007669"/>
    <property type="project" value="TreeGrafter"/>
</dbReference>
<dbReference type="eggNOG" id="COG3391">
    <property type="taxonomic scope" value="Bacteria"/>
</dbReference>
<dbReference type="PANTHER" id="PTHR24104">
    <property type="entry name" value="E3 UBIQUITIN-PROTEIN LIGASE NHLRC1-RELATED"/>
    <property type="match status" value="1"/>
</dbReference>
<dbReference type="GO" id="GO:0000209">
    <property type="term" value="P:protein polyubiquitination"/>
    <property type="evidence" value="ECO:0007669"/>
    <property type="project" value="TreeGrafter"/>
</dbReference>